<keyword evidence="2" id="KW-1185">Reference proteome</keyword>
<organism evidence="1 2">
    <name type="scientific">Linum trigynum</name>
    <dbReference type="NCBI Taxonomy" id="586398"/>
    <lineage>
        <taxon>Eukaryota</taxon>
        <taxon>Viridiplantae</taxon>
        <taxon>Streptophyta</taxon>
        <taxon>Embryophyta</taxon>
        <taxon>Tracheophyta</taxon>
        <taxon>Spermatophyta</taxon>
        <taxon>Magnoliopsida</taxon>
        <taxon>eudicotyledons</taxon>
        <taxon>Gunneridae</taxon>
        <taxon>Pentapetalae</taxon>
        <taxon>rosids</taxon>
        <taxon>fabids</taxon>
        <taxon>Malpighiales</taxon>
        <taxon>Linaceae</taxon>
        <taxon>Linum</taxon>
    </lineage>
</organism>
<protein>
    <submittedName>
        <fullName evidence="1">Uncharacterized protein</fullName>
    </submittedName>
</protein>
<sequence>MPTKGWTMKALLEEIFDEAKTRLRGIRGRRAVLLVETRPGPQTVPLSEVGNGWKMSAKQWGVGGGE</sequence>
<evidence type="ECO:0000313" key="2">
    <source>
        <dbReference type="Proteomes" id="UP001497516"/>
    </source>
</evidence>
<dbReference type="Proteomes" id="UP001497516">
    <property type="component" value="Chromosome 10"/>
</dbReference>
<reference evidence="1 2" key="1">
    <citation type="submission" date="2024-04" db="EMBL/GenBank/DDBJ databases">
        <authorList>
            <person name="Fracassetti M."/>
        </authorList>
    </citation>
    <scope>NUCLEOTIDE SEQUENCE [LARGE SCALE GENOMIC DNA]</scope>
</reference>
<proteinExistence type="predicted"/>
<accession>A0AAV2CV20</accession>
<dbReference type="EMBL" id="OZ034814">
    <property type="protein sequence ID" value="CAL1360307.1"/>
    <property type="molecule type" value="Genomic_DNA"/>
</dbReference>
<name>A0AAV2CV20_9ROSI</name>
<evidence type="ECO:0000313" key="1">
    <source>
        <dbReference type="EMBL" id="CAL1360307.1"/>
    </source>
</evidence>
<dbReference type="AlphaFoldDB" id="A0AAV2CV20"/>
<gene>
    <name evidence="1" type="ORF">LTRI10_LOCUS7750</name>
</gene>